<evidence type="ECO:0000256" key="1">
    <source>
        <dbReference type="SAM" id="Phobius"/>
    </source>
</evidence>
<evidence type="ECO:0000313" key="4">
    <source>
        <dbReference type="Proteomes" id="UP000694044"/>
    </source>
</evidence>
<keyword evidence="1" id="KW-0812">Transmembrane</keyword>
<protein>
    <recommendedName>
        <fullName evidence="5">RxLR effector protein</fullName>
    </recommendedName>
</protein>
<gene>
    <name evidence="3" type="ORF">PHYPSEUDO_010580</name>
</gene>
<accession>A0A8T1VCX5</accession>
<comment type="caution">
    <text evidence="3">The sequence shown here is derived from an EMBL/GenBank/DDBJ whole genome shotgun (WGS) entry which is preliminary data.</text>
</comment>
<dbReference type="OrthoDB" id="115320at2759"/>
<evidence type="ECO:0000313" key="3">
    <source>
        <dbReference type="EMBL" id="KAG7378083.1"/>
    </source>
</evidence>
<keyword evidence="1" id="KW-0472">Membrane</keyword>
<keyword evidence="2" id="KW-0732">Signal</keyword>
<feature type="transmembrane region" description="Helical" evidence="1">
    <location>
        <begin position="121"/>
        <end position="139"/>
    </location>
</feature>
<organism evidence="3 4">
    <name type="scientific">Phytophthora pseudosyringae</name>
    <dbReference type="NCBI Taxonomy" id="221518"/>
    <lineage>
        <taxon>Eukaryota</taxon>
        <taxon>Sar</taxon>
        <taxon>Stramenopiles</taxon>
        <taxon>Oomycota</taxon>
        <taxon>Peronosporomycetes</taxon>
        <taxon>Peronosporales</taxon>
        <taxon>Peronosporaceae</taxon>
        <taxon>Phytophthora</taxon>
    </lineage>
</organism>
<keyword evidence="4" id="KW-1185">Reference proteome</keyword>
<proteinExistence type="predicted"/>
<dbReference type="EMBL" id="JAGDFM010000455">
    <property type="protein sequence ID" value="KAG7378083.1"/>
    <property type="molecule type" value="Genomic_DNA"/>
</dbReference>
<sequence>MLASAIALAFTSPIAARSATTALSSLRLGSHDAAATAEVQPGSEIGADEFVNEKAAATSPPEEDFENTALSATDENSIVGDVGIVGSYTGATTALSAATKAGESSEEDDSSGVSTASTTPVLFAAAAACVVAIGAIAIVKKRTDTRAPSPHTPVDKAIYYQVEVEATVKKPGHFHVNQQLTPPV</sequence>
<dbReference type="AlphaFoldDB" id="A0A8T1VCX5"/>
<name>A0A8T1VCX5_9STRA</name>
<reference evidence="3" key="1">
    <citation type="submission" date="2021-02" db="EMBL/GenBank/DDBJ databases">
        <authorList>
            <person name="Palmer J.M."/>
        </authorList>
    </citation>
    <scope>NUCLEOTIDE SEQUENCE</scope>
    <source>
        <strain evidence="3">SCRP734</strain>
    </source>
</reference>
<feature type="chain" id="PRO_5035799320" description="RxLR effector protein" evidence="2">
    <location>
        <begin position="17"/>
        <end position="184"/>
    </location>
</feature>
<evidence type="ECO:0008006" key="5">
    <source>
        <dbReference type="Google" id="ProtNLM"/>
    </source>
</evidence>
<dbReference type="Proteomes" id="UP000694044">
    <property type="component" value="Unassembled WGS sequence"/>
</dbReference>
<evidence type="ECO:0000256" key="2">
    <source>
        <dbReference type="SAM" id="SignalP"/>
    </source>
</evidence>
<feature type="signal peptide" evidence="2">
    <location>
        <begin position="1"/>
        <end position="16"/>
    </location>
</feature>
<keyword evidence="1" id="KW-1133">Transmembrane helix</keyword>